<dbReference type="EMBL" id="MTSL01000129">
    <property type="protein sequence ID" value="PJF18317.1"/>
    <property type="molecule type" value="Genomic_DNA"/>
</dbReference>
<comment type="caution">
    <text evidence="3">The sequence shown here is derived from an EMBL/GenBank/DDBJ whole genome shotgun (WGS) entry which is preliminary data.</text>
</comment>
<evidence type="ECO:0000313" key="4">
    <source>
        <dbReference type="Proteomes" id="UP000240830"/>
    </source>
</evidence>
<protein>
    <submittedName>
        <fullName evidence="3">Uncharacterized protein</fullName>
    </submittedName>
</protein>
<dbReference type="Proteomes" id="UP000240830">
    <property type="component" value="Unassembled WGS sequence"/>
</dbReference>
<keyword evidence="4" id="KW-1185">Reference proteome</keyword>
<evidence type="ECO:0000256" key="2">
    <source>
        <dbReference type="SAM" id="SignalP"/>
    </source>
</evidence>
<feature type="signal peptide" evidence="2">
    <location>
        <begin position="1"/>
        <end position="17"/>
    </location>
</feature>
<reference evidence="3 4" key="1">
    <citation type="submission" date="2016-10" db="EMBL/GenBank/DDBJ databases">
        <title>The genome of Paramicrosporidium saccamoebae is the missing link in understanding Cryptomycota and Microsporidia evolution.</title>
        <authorList>
            <person name="Quandt C.A."/>
            <person name="Beaudet D."/>
            <person name="Corsaro D."/>
            <person name="Michel R."/>
            <person name="Corradi N."/>
            <person name="James T."/>
        </authorList>
    </citation>
    <scope>NUCLEOTIDE SEQUENCE [LARGE SCALE GENOMIC DNA]</scope>
    <source>
        <strain evidence="3 4">KSL3</strain>
    </source>
</reference>
<dbReference type="AlphaFoldDB" id="A0A2H9TKQ1"/>
<organism evidence="3 4">
    <name type="scientific">Paramicrosporidium saccamoebae</name>
    <dbReference type="NCBI Taxonomy" id="1246581"/>
    <lineage>
        <taxon>Eukaryota</taxon>
        <taxon>Fungi</taxon>
        <taxon>Fungi incertae sedis</taxon>
        <taxon>Cryptomycota</taxon>
        <taxon>Cryptomycota incertae sedis</taxon>
        <taxon>Paramicrosporidium</taxon>
    </lineage>
</organism>
<feature type="chain" id="PRO_5014198654" evidence="2">
    <location>
        <begin position="18"/>
        <end position="466"/>
    </location>
</feature>
<keyword evidence="2" id="KW-0732">Signal</keyword>
<name>A0A2H9TKQ1_9FUNG</name>
<gene>
    <name evidence="3" type="ORF">PSACC_01861</name>
</gene>
<evidence type="ECO:0000313" key="3">
    <source>
        <dbReference type="EMBL" id="PJF18317.1"/>
    </source>
</evidence>
<evidence type="ECO:0000256" key="1">
    <source>
        <dbReference type="SAM" id="MobiDB-lite"/>
    </source>
</evidence>
<accession>A0A2H9TKQ1</accession>
<proteinExistence type="predicted"/>
<sequence length="466" mass="53673">MLWLLIAVACWADGFYGSSDQSFSLSEMEESSHLTAITDSLSLTSPMDSSVALPPPMDYYESRFAWNYHRIALKAPERIDVEQFLTFLEIVLPWKVPRKGTAEQAENLAWALEFKITLLKRMWGDQSTRRLLCYVHHEQFSKALLNNLLGHRAELEKLTGDEERQLMEPAYEVITLNYFEVLCQIYMAVPVRAPLFASLYGTPFFRGLFALLHTPDRREQTHVSFVINHAAQRILGGNFLQGYYVPTRYYSDFQSTFVNHVVPLIASDEYQSILDKYEEIVGAEIHAARKDPVYWRALTGSFIKSTRSSRKMTARAMKRLNLALQWYSLGKLAPEYHVMLFKYLLADIRDNSSLALQIAFLLKIGDPAFTIVFSSNRLYESHSELRTQVLRTIFVTLLHWTLDANTQPLAVEALDAVLDQWFSEPGLGELQSDPRIQDLLTRHQNRDMPKQRKHRVVLPAPECDPE</sequence>
<feature type="region of interest" description="Disordered" evidence="1">
    <location>
        <begin position="443"/>
        <end position="466"/>
    </location>
</feature>